<comment type="similarity">
    <text evidence="3">Belongs to the NifD/NifK/NifE/NifN family.</text>
</comment>
<name>A0A7W7Y404_9BACT</name>
<dbReference type="SUPFAM" id="SSF53807">
    <property type="entry name" value="Helical backbone' metal receptor"/>
    <property type="match status" value="1"/>
</dbReference>
<evidence type="ECO:0000313" key="6">
    <source>
        <dbReference type="Proteomes" id="UP000528322"/>
    </source>
</evidence>
<evidence type="ECO:0000259" key="4">
    <source>
        <dbReference type="Pfam" id="PF00148"/>
    </source>
</evidence>
<accession>A0A7W7Y404</accession>
<dbReference type="InterPro" id="IPR050152">
    <property type="entry name" value="ChlB/BchB/BchZ"/>
</dbReference>
<evidence type="ECO:0000313" key="5">
    <source>
        <dbReference type="EMBL" id="MBB5021608.1"/>
    </source>
</evidence>
<dbReference type="GO" id="GO:0016491">
    <property type="term" value="F:oxidoreductase activity"/>
    <property type="evidence" value="ECO:0007669"/>
    <property type="project" value="InterPro"/>
</dbReference>
<dbReference type="RefSeq" id="WP_183730592.1">
    <property type="nucleotide sequence ID" value="NZ_JACHID010000004.1"/>
</dbReference>
<dbReference type="UniPathway" id="UPA00782"/>
<dbReference type="Proteomes" id="UP000528322">
    <property type="component" value="Unassembled WGS sequence"/>
</dbReference>
<dbReference type="InterPro" id="IPR000510">
    <property type="entry name" value="Nase/OxRdtase_comp1"/>
</dbReference>
<comment type="caution">
    <text evidence="5">The sequence shown here is derived from an EMBL/GenBank/DDBJ whole genome shotgun (WGS) entry which is preliminary data.</text>
</comment>
<evidence type="ECO:0000256" key="1">
    <source>
        <dbReference type="ARBA" id="ARBA00003171"/>
    </source>
</evidence>
<comment type="pathway">
    <text evidence="2">Cofactor biosynthesis; Fe-Mo cofactor biosynthesis.</text>
</comment>
<feature type="domain" description="Nitrogenase/oxidoreductase component 1" evidence="4">
    <location>
        <begin position="19"/>
        <end position="423"/>
    </location>
</feature>
<dbReference type="PANTHER" id="PTHR33712">
    <property type="entry name" value="LIGHT-INDEPENDENT PROTOCHLOROPHYLLIDE REDUCTASE SUBUNIT B"/>
    <property type="match status" value="1"/>
</dbReference>
<dbReference type="AlphaFoldDB" id="A0A7W7Y404"/>
<keyword evidence="6" id="KW-1185">Reference proteome</keyword>
<sequence length="442" mass="48302">MSTPHRKNLHINPLKKSSVLGATLAILGIDKAMAVHHGSQGCTAFTKNILTQHFREITPMQTTALSDIATIMGDNSNLEQGLNTVIEKNKPRLIGLVSTGISETKGDDLAGGIKRFYEKYPQHQSVKIVPISTPDFQGDAQWGYTRAIQTLLEEIPLGSGPVNPRRINLLPGMGMTPGDVQELGEIVEDFGLEPTILPDLGSTLGGSTDRYYQIPQGDHGLEQISQMSCSAHTIAIGHSMENCARVLEQRCGTPWTRLETLTGVRATDRLMMELSRLSHRDVPQRYSRQRRQLLDAMLDSHFNFGGRKLGLAAEPDLLCSLVTLCRDELGMEVASAVTTSHCPVLAQMQIPGLCVGDLGDLEDQSSTADLLIANSNGRLAAQRIGVPLYPVGYPVKDLLGAPQQCFIGYRGTRQMVYDLGNILLHRDETASFTYKNFQGVLA</sequence>
<protein>
    <submittedName>
        <fullName evidence="5">Nitrogenase molybdenum-cofactor synthesis protein NifE/nitrogenase molybdenum-iron protein NifN</fullName>
    </submittedName>
</protein>
<dbReference type="Gene3D" id="3.40.50.1980">
    <property type="entry name" value="Nitrogenase molybdenum iron protein domain"/>
    <property type="match status" value="3"/>
</dbReference>
<evidence type="ECO:0000256" key="2">
    <source>
        <dbReference type="ARBA" id="ARBA00005155"/>
    </source>
</evidence>
<comment type="function">
    <text evidence="1">This protein may play a role in the biosynthesis of the prosthetic group of nitrogenase (FeMo cofactor).</text>
</comment>
<evidence type="ECO:0000256" key="3">
    <source>
        <dbReference type="ARBA" id="ARBA00011002"/>
    </source>
</evidence>
<organism evidence="5 6">
    <name type="scientific">Desulfurispira natronophila</name>
    <dbReference type="NCBI Taxonomy" id="682562"/>
    <lineage>
        <taxon>Bacteria</taxon>
        <taxon>Pseudomonadati</taxon>
        <taxon>Chrysiogenota</taxon>
        <taxon>Chrysiogenia</taxon>
        <taxon>Chrysiogenales</taxon>
        <taxon>Chrysiogenaceae</taxon>
        <taxon>Desulfurispira</taxon>
    </lineage>
</organism>
<dbReference type="InterPro" id="IPR005975">
    <property type="entry name" value="Nase_Mo-Fe_CF"/>
</dbReference>
<gene>
    <name evidence="5" type="ORF">HNR37_000920</name>
</gene>
<dbReference type="EMBL" id="JACHID010000004">
    <property type="protein sequence ID" value="MBB5021608.1"/>
    <property type="molecule type" value="Genomic_DNA"/>
</dbReference>
<reference evidence="5 6" key="1">
    <citation type="submission" date="2020-08" db="EMBL/GenBank/DDBJ databases">
        <title>Genomic Encyclopedia of Type Strains, Phase IV (KMG-IV): sequencing the most valuable type-strain genomes for metagenomic binning, comparative biology and taxonomic classification.</title>
        <authorList>
            <person name="Goeker M."/>
        </authorList>
    </citation>
    <scope>NUCLEOTIDE SEQUENCE [LARGE SCALE GENOMIC DNA]</scope>
    <source>
        <strain evidence="5 6">DSM 22071</strain>
    </source>
</reference>
<dbReference type="PANTHER" id="PTHR33712:SF7">
    <property type="entry name" value="LIGHT-INDEPENDENT PROTOCHLOROPHYLLIDE REDUCTASE SUBUNIT B"/>
    <property type="match status" value="1"/>
</dbReference>
<proteinExistence type="inferred from homology"/>
<dbReference type="NCBIfam" id="TIGR01285">
    <property type="entry name" value="nifN"/>
    <property type="match status" value="1"/>
</dbReference>
<dbReference type="Pfam" id="PF00148">
    <property type="entry name" value="Oxidored_nitro"/>
    <property type="match status" value="1"/>
</dbReference>
<dbReference type="Gene3D" id="6.10.250.1090">
    <property type="match status" value="1"/>
</dbReference>
<dbReference type="GO" id="GO:0009399">
    <property type="term" value="P:nitrogen fixation"/>
    <property type="evidence" value="ECO:0007669"/>
    <property type="project" value="InterPro"/>
</dbReference>
<dbReference type="GO" id="GO:0065003">
    <property type="term" value="P:protein-containing complex assembly"/>
    <property type="evidence" value="ECO:0007669"/>
    <property type="project" value="InterPro"/>
</dbReference>